<dbReference type="InterPro" id="IPR025332">
    <property type="entry name" value="DUF4238"/>
</dbReference>
<protein>
    <recommendedName>
        <fullName evidence="3">DUF4238 domain-containing protein</fullName>
    </recommendedName>
</protein>
<comment type="caution">
    <text evidence="1">The sequence shown here is derived from an EMBL/GenBank/DDBJ whole genome shotgun (WGS) entry which is preliminary data.</text>
</comment>
<evidence type="ECO:0000313" key="2">
    <source>
        <dbReference type="Proteomes" id="UP000249248"/>
    </source>
</evidence>
<keyword evidence="2" id="KW-1185">Reference proteome</keyword>
<name>A0A2W1NCU5_9FLAO</name>
<organism evidence="1 2">
    <name type="scientific">Putridiphycobacter roseus</name>
    <dbReference type="NCBI Taxonomy" id="2219161"/>
    <lineage>
        <taxon>Bacteria</taxon>
        <taxon>Pseudomonadati</taxon>
        <taxon>Bacteroidota</taxon>
        <taxon>Flavobacteriia</taxon>
        <taxon>Flavobacteriales</taxon>
        <taxon>Crocinitomicaceae</taxon>
        <taxon>Putridiphycobacter</taxon>
    </lineage>
</organism>
<dbReference type="OrthoDB" id="669645at2"/>
<evidence type="ECO:0008006" key="3">
    <source>
        <dbReference type="Google" id="ProtNLM"/>
    </source>
</evidence>
<evidence type="ECO:0000313" key="1">
    <source>
        <dbReference type="EMBL" id="PZE15896.1"/>
    </source>
</evidence>
<dbReference type="AlphaFoldDB" id="A0A2W1NCU5"/>
<dbReference type="RefSeq" id="WP_111064398.1">
    <property type="nucleotide sequence ID" value="NZ_JBHUCU010000012.1"/>
</dbReference>
<dbReference type="EMBL" id="QKSB01000014">
    <property type="protein sequence ID" value="PZE15896.1"/>
    <property type="molecule type" value="Genomic_DNA"/>
</dbReference>
<reference evidence="1 2" key="1">
    <citation type="submission" date="2018-06" db="EMBL/GenBank/DDBJ databases">
        <title>The draft genome sequence of Crocinitomix sp. SM1701.</title>
        <authorList>
            <person name="Zhang X."/>
        </authorList>
    </citation>
    <scope>NUCLEOTIDE SEQUENCE [LARGE SCALE GENOMIC DNA]</scope>
    <source>
        <strain evidence="1 2">SM1701</strain>
    </source>
</reference>
<sequence length="301" mass="34816">MSEPRNHHYVSQVLSKKFLSSEGKIYKYNRNSTYHVFQIKNSTKKLFSEYDLNSRKEHSGEIDHSSVETLLNQNFENDFNIHYDTVVKAINLKIGLEATIPNYDEVINSLDYLLWMALIGQARHPKKIELRNNAIWSTLYKMAELATDELKHQIYALYNNRSDLRNKTPINFKELKDGIKELMGEVTYSINLAPEKDFFMLPDSTAVVVRVKLHNDILNDKIYVNNSEPIASVLMPINSKILISVTSNRIIPKELQVFGHGIYDLESELVKAFNKVILDNSYGEIACENENYLKLFIKDFG</sequence>
<dbReference type="Proteomes" id="UP000249248">
    <property type="component" value="Unassembled WGS sequence"/>
</dbReference>
<gene>
    <name evidence="1" type="ORF">DNU06_15420</name>
</gene>
<dbReference type="Pfam" id="PF14022">
    <property type="entry name" value="DUF4238"/>
    <property type="match status" value="1"/>
</dbReference>
<accession>A0A2W1NCU5</accession>
<proteinExistence type="predicted"/>